<evidence type="ECO:0000259" key="1">
    <source>
        <dbReference type="Pfam" id="PF13439"/>
    </source>
</evidence>
<accession>A0A7C1CUF1</accession>
<protein>
    <submittedName>
        <fullName evidence="2">Glycosyltransferase</fullName>
    </submittedName>
</protein>
<dbReference type="InterPro" id="IPR050194">
    <property type="entry name" value="Glycosyltransferase_grp1"/>
</dbReference>
<comment type="caution">
    <text evidence="2">The sequence shown here is derived from an EMBL/GenBank/DDBJ whole genome shotgun (WGS) entry which is preliminary data.</text>
</comment>
<proteinExistence type="predicted"/>
<dbReference type="AlphaFoldDB" id="A0A7C1CUF1"/>
<dbReference type="PANTHER" id="PTHR45947">
    <property type="entry name" value="SULFOQUINOVOSYL TRANSFERASE SQD2"/>
    <property type="match status" value="1"/>
</dbReference>
<dbReference type="InterPro" id="IPR028098">
    <property type="entry name" value="Glyco_trans_4-like_N"/>
</dbReference>
<sequence length="373" mass="42872">MKVCHITTVHPALDARIFYNECQSLSANGYDVALIAPGERDFEKSGVRVLSIKRSRRGLISRIVMPWRAFCRALREKAAIYHFHDPDFIFAALFMKLLRKKVVYDVHEHYVEVIPARKGRKPGRPYKAILKFVLETVPSKAFDMLVFPTESLSEEYGGAKRKIVIKNLFRLDSLEEDECEINVGKKYDVIHLGTVSQQRMKFMLDVIFHLSQLRKDFSWVFVGLSAETIKWVESSSEYESILGHLVLMEKVEHMKALELVKLSSVGFNYHPFEKRFQVSIPMKVFEYMAYGLAVVSTSLPELSLLLTDQKDSILVESQNAEDYAIAINNVLDDSDQMGRISVIARQTILERLNWEMSEEPKLLHSYSRILGGN</sequence>
<gene>
    <name evidence="2" type="ORF">ENN47_01775</name>
</gene>
<dbReference type="Pfam" id="PF13692">
    <property type="entry name" value="Glyco_trans_1_4"/>
    <property type="match status" value="1"/>
</dbReference>
<dbReference type="PANTHER" id="PTHR45947:SF3">
    <property type="entry name" value="SULFOQUINOVOSYL TRANSFERASE SQD2"/>
    <property type="match status" value="1"/>
</dbReference>
<dbReference type="GO" id="GO:0016757">
    <property type="term" value="F:glycosyltransferase activity"/>
    <property type="evidence" value="ECO:0007669"/>
    <property type="project" value="TreeGrafter"/>
</dbReference>
<dbReference type="Proteomes" id="UP000886198">
    <property type="component" value="Unassembled WGS sequence"/>
</dbReference>
<feature type="domain" description="Glycosyltransferase subfamily 4-like N-terminal" evidence="1">
    <location>
        <begin position="16"/>
        <end position="156"/>
    </location>
</feature>
<evidence type="ECO:0000313" key="2">
    <source>
        <dbReference type="EMBL" id="HDP76916.1"/>
    </source>
</evidence>
<dbReference type="SUPFAM" id="SSF53756">
    <property type="entry name" value="UDP-Glycosyltransferase/glycogen phosphorylase"/>
    <property type="match status" value="1"/>
</dbReference>
<dbReference type="Pfam" id="PF13439">
    <property type="entry name" value="Glyco_transf_4"/>
    <property type="match status" value="1"/>
</dbReference>
<dbReference type="Gene3D" id="3.40.50.2000">
    <property type="entry name" value="Glycogen Phosphorylase B"/>
    <property type="match status" value="2"/>
</dbReference>
<name>A0A7C1CUF1_9BACT</name>
<organism evidence="2">
    <name type="scientific">Mesotoga infera</name>
    <dbReference type="NCBI Taxonomy" id="1236046"/>
    <lineage>
        <taxon>Bacteria</taxon>
        <taxon>Thermotogati</taxon>
        <taxon>Thermotogota</taxon>
        <taxon>Thermotogae</taxon>
        <taxon>Kosmotogales</taxon>
        <taxon>Kosmotogaceae</taxon>
        <taxon>Mesotoga</taxon>
    </lineage>
</organism>
<reference evidence="2" key="1">
    <citation type="journal article" date="2020" name="mSystems">
        <title>Genome- and Community-Level Interaction Insights into Carbon Utilization and Element Cycling Functions of Hydrothermarchaeota in Hydrothermal Sediment.</title>
        <authorList>
            <person name="Zhou Z."/>
            <person name="Liu Y."/>
            <person name="Xu W."/>
            <person name="Pan J."/>
            <person name="Luo Z.H."/>
            <person name="Li M."/>
        </authorList>
    </citation>
    <scope>NUCLEOTIDE SEQUENCE [LARGE SCALE GENOMIC DNA]</scope>
    <source>
        <strain evidence="2">SpSt-1179</strain>
    </source>
</reference>
<dbReference type="EMBL" id="DSBT01000056">
    <property type="protein sequence ID" value="HDP76916.1"/>
    <property type="molecule type" value="Genomic_DNA"/>
</dbReference>